<proteinExistence type="predicted"/>
<gene>
    <name evidence="2" type="ORF">SAMN04488109_0259</name>
</gene>
<feature type="transmembrane region" description="Helical" evidence="1">
    <location>
        <begin position="140"/>
        <end position="157"/>
    </location>
</feature>
<keyword evidence="3" id="KW-1185">Reference proteome</keyword>
<reference evidence="2 3" key="1">
    <citation type="submission" date="2016-11" db="EMBL/GenBank/DDBJ databases">
        <authorList>
            <person name="Jaros S."/>
            <person name="Januszkiewicz K."/>
            <person name="Wedrychowicz H."/>
        </authorList>
    </citation>
    <scope>NUCLEOTIDE SEQUENCE [LARGE SCALE GENOMIC DNA]</scope>
    <source>
        <strain evidence="2 3">DSM 24574</strain>
    </source>
</reference>
<dbReference type="EMBL" id="FQWQ01000001">
    <property type="protein sequence ID" value="SHG43411.1"/>
    <property type="molecule type" value="Genomic_DNA"/>
</dbReference>
<evidence type="ECO:0000256" key="1">
    <source>
        <dbReference type="SAM" id="Phobius"/>
    </source>
</evidence>
<organism evidence="2 3">
    <name type="scientific">Chryseolinea serpens</name>
    <dbReference type="NCBI Taxonomy" id="947013"/>
    <lineage>
        <taxon>Bacteria</taxon>
        <taxon>Pseudomonadati</taxon>
        <taxon>Bacteroidota</taxon>
        <taxon>Cytophagia</taxon>
        <taxon>Cytophagales</taxon>
        <taxon>Fulvivirgaceae</taxon>
        <taxon>Chryseolinea</taxon>
    </lineage>
</organism>
<keyword evidence="1" id="KW-1133">Transmembrane helix</keyword>
<keyword evidence="1" id="KW-0812">Transmembrane</keyword>
<dbReference type="STRING" id="947013.SAMN04488109_0259"/>
<dbReference type="Proteomes" id="UP000184212">
    <property type="component" value="Unassembled WGS sequence"/>
</dbReference>
<feature type="transmembrane region" description="Helical" evidence="1">
    <location>
        <begin position="54"/>
        <end position="73"/>
    </location>
</feature>
<feature type="transmembrane region" description="Helical" evidence="1">
    <location>
        <begin position="163"/>
        <end position="182"/>
    </location>
</feature>
<sequence length="268" mass="31010">MICHSLSSSTLATVVAQPPEIKKYYLTHIFSYNRTQIIVDYLEGIMGKIIRPTYPVEFSVGLLILIFVLSFFLSSQLFHTHWRELMEGTSNAYFGMFLISAAVIIMVLVLWEEFLFPIRIKPGKDGVTFRNHRTKLKTQLLIYCIIPAIFAFVYFNFDVHIVRFIIWAILCTVIPVAIKLVSGINNYNDFLKLTDNAIEYKNNQKSGVFALKEIQRLTLIRDERNVLHKVQVSTNKENLIIDLDEMELDAFLDSIDQFITSHYKTLLA</sequence>
<keyword evidence="1" id="KW-0472">Membrane</keyword>
<dbReference type="AlphaFoldDB" id="A0A1M5JS76"/>
<accession>A0A1M5JS76</accession>
<protein>
    <submittedName>
        <fullName evidence="2">Uncharacterized protein</fullName>
    </submittedName>
</protein>
<dbReference type="RefSeq" id="WP_245804010.1">
    <property type="nucleotide sequence ID" value="NZ_FQWQ01000001.1"/>
</dbReference>
<evidence type="ECO:0000313" key="2">
    <source>
        <dbReference type="EMBL" id="SHG43411.1"/>
    </source>
</evidence>
<evidence type="ECO:0000313" key="3">
    <source>
        <dbReference type="Proteomes" id="UP000184212"/>
    </source>
</evidence>
<name>A0A1M5JS76_9BACT</name>
<feature type="transmembrane region" description="Helical" evidence="1">
    <location>
        <begin position="93"/>
        <end position="111"/>
    </location>
</feature>